<dbReference type="Proteomes" id="UP000281726">
    <property type="component" value="Unassembled WGS sequence"/>
</dbReference>
<evidence type="ECO:0000313" key="1">
    <source>
        <dbReference type="EMBL" id="RKN50864.1"/>
    </source>
</evidence>
<dbReference type="EMBL" id="RBAK01000001">
    <property type="protein sequence ID" value="RKN50864.1"/>
    <property type="molecule type" value="Genomic_DNA"/>
</dbReference>
<protein>
    <submittedName>
        <fullName evidence="1">Uncharacterized protein</fullName>
    </submittedName>
</protein>
<organism evidence="1 2">
    <name type="scientific">Micromonospora endolithica</name>
    <dbReference type="NCBI Taxonomy" id="230091"/>
    <lineage>
        <taxon>Bacteria</taxon>
        <taxon>Bacillati</taxon>
        <taxon>Actinomycetota</taxon>
        <taxon>Actinomycetes</taxon>
        <taxon>Micromonosporales</taxon>
        <taxon>Micromonosporaceae</taxon>
        <taxon>Micromonospora</taxon>
    </lineage>
</organism>
<comment type="caution">
    <text evidence="1">The sequence shown here is derived from an EMBL/GenBank/DDBJ whole genome shotgun (WGS) entry which is preliminary data.</text>
</comment>
<dbReference type="AlphaFoldDB" id="A0A3A9ZSD0"/>
<reference evidence="1 2" key="1">
    <citation type="journal article" date="2004" name="Syst. Appl. Microbiol.">
        <title>Cryptoendolithic actinomycetes from antarctic sandstone rock samples: Micromonospora endolithica sp. nov. and two isolates related to Micromonospora coerulea Jensen 1932.</title>
        <authorList>
            <person name="Hirsch P."/>
            <person name="Mevs U."/>
            <person name="Kroppenstedt R.M."/>
            <person name="Schumann P."/>
            <person name="Stackebrandt E."/>
        </authorList>
    </citation>
    <scope>NUCLEOTIDE SEQUENCE [LARGE SCALE GENOMIC DNA]</scope>
    <source>
        <strain evidence="1 2">JCM 12677</strain>
    </source>
</reference>
<dbReference type="RefSeq" id="WP_120724755.1">
    <property type="nucleotide sequence ID" value="NZ_RBAK01000001.1"/>
</dbReference>
<proteinExistence type="predicted"/>
<gene>
    <name evidence="1" type="ORF">D7223_03705</name>
</gene>
<dbReference type="OrthoDB" id="3831322at2"/>
<keyword evidence="2" id="KW-1185">Reference proteome</keyword>
<name>A0A3A9ZSD0_9ACTN</name>
<sequence length="70" mass="7511">MSSRELHCEVCEGVRPFEAPPCVDDHGADCPELICTGCGVAVLIATFAFPAPRLADARRRPVPPAHRRAA</sequence>
<evidence type="ECO:0000313" key="2">
    <source>
        <dbReference type="Proteomes" id="UP000281726"/>
    </source>
</evidence>
<accession>A0A3A9ZSD0</accession>